<dbReference type="SUPFAM" id="SSF103481">
    <property type="entry name" value="Multidrug resistance efflux transporter EmrE"/>
    <property type="match status" value="1"/>
</dbReference>
<evidence type="ECO:0000256" key="6">
    <source>
        <dbReference type="ARBA" id="ARBA00023136"/>
    </source>
</evidence>
<evidence type="ECO:0000256" key="7">
    <source>
        <dbReference type="RuleBase" id="RU003942"/>
    </source>
</evidence>
<name>A0A429ZV08_9ENTE</name>
<keyword evidence="5 8" id="KW-1133">Transmembrane helix</keyword>
<keyword evidence="2" id="KW-0813">Transport</keyword>
<dbReference type="Pfam" id="PF00893">
    <property type="entry name" value="Multi_Drug_Res"/>
    <property type="match status" value="1"/>
</dbReference>
<evidence type="ECO:0000256" key="2">
    <source>
        <dbReference type="ARBA" id="ARBA00022448"/>
    </source>
</evidence>
<dbReference type="PANTHER" id="PTHR30561:SF0">
    <property type="entry name" value="GUANIDINIUM EXPORTER"/>
    <property type="match status" value="1"/>
</dbReference>
<dbReference type="Proteomes" id="UP000287239">
    <property type="component" value="Unassembled WGS sequence"/>
</dbReference>
<keyword evidence="3" id="KW-1003">Cell membrane</keyword>
<comment type="subcellular location">
    <subcellularLocation>
        <location evidence="1 7">Cell membrane</location>
        <topology evidence="1 7">Multi-pass membrane protein</topology>
    </subcellularLocation>
</comment>
<feature type="transmembrane region" description="Helical" evidence="8">
    <location>
        <begin position="34"/>
        <end position="54"/>
    </location>
</feature>
<comment type="caution">
    <text evidence="9">The sequence shown here is derived from an EMBL/GenBank/DDBJ whole genome shotgun (WGS) entry which is preliminary data.</text>
</comment>
<dbReference type="GO" id="GO:0022857">
    <property type="term" value="F:transmembrane transporter activity"/>
    <property type="evidence" value="ECO:0007669"/>
    <property type="project" value="InterPro"/>
</dbReference>
<dbReference type="InterPro" id="IPR045324">
    <property type="entry name" value="Small_multidrug_res"/>
</dbReference>
<dbReference type="AlphaFoldDB" id="A0A429ZV08"/>
<protein>
    <submittedName>
        <fullName evidence="9">QacE family quaternary ammonium compound efflux SMR transporter</fullName>
    </submittedName>
</protein>
<accession>A0A429ZV08</accession>
<evidence type="ECO:0000256" key="4">
    <source>
        <dbReference type="ARBA" id="ARBA00022692"/>
    </source>
</evidence>
<evidence type="ECO:0000256" key="5">
    <source>
        <dbReference type="ARBA" id="ARBA00022989"/>
    </source>
</evidence>
<proteinExistence type="inferred from homology"/>
<dbReference type="InterPro" id="IPR037185">
    <property type="entry name" value="EmrE-like"/>
</dbReference>
<comment type="similarity">
    <text evidence="7">Belongs to the drug/metabolite transporter (DMT) superfamily. Small multidrug resistance (SMR) (TC 2.A.7.1) family.</text>
</comment>
<keyword evidence="10" id="KW-1185">Reference proteome</keyword>
<organism evidence="9 10">
    <name type="scientific">Vagococcus salmoninarum</name>
    <dbReference type="NCBI Taxonomy" id="2739"/>
    <lineage>
        <taxon>Bacteria</taxon>
        <taxon>Bacillati</taxon>
        <taxon>Bacillota</taxon>
        <taxon>Bacilli</taxon>
        <taxon>Lactobacillales</taxon>
        <taxon>Enterococcaceae</taxon>
        <taxon>Vagococcus</taxon>
    </lineage>
</organism>
<sequence>MKMDWLALVGAGLMEVLGIWNIKRIAEGNKRAILLSFFTMGSSLGMLSYALQTIPMGTGYGIWTGIGTVGTALLGIVMYQESTDRRRLLCIALILASTIALKIIG</sequence>
<evidence type="ECO:0000313" key="9">
    <source>
        <dbReference type="EMBL" id="RST97586.1"/>
    </source>
</evidence>
<dbReference type="InterPro" id="IPR000390">
    <property type="entry name" value="Small_drug/metabolite_transptr"/>
</dbReference>
<gene>
    <name evidence="9" type="ORF">CBF35_02435</name>
</gene>
<dbReference type="Gene3D" id="1.10.3730.20">
    <property type="match status" value="1"/>
</dbReference>
<keyword evidence="4 7" id="KW-0812">Transmembrane</keyword>
<evidence type="ECO:0000256" key="8">
    <source>
        <dbReference type="SAM" id="Phobius"/>
    </source>
</evidence>
<dbReference type="GO" id="GO:0005886">
    <property type="term" value="C:plasma membrane"/>
    <property type="evidence" value="ECO:0007669"/>
    <property type="project" value="UniProtKB-SubCell"/>
</dbReference>
<keyword evidence="6 8" id="KW-0472">Membrane</keyword>
<evidence type="ECO:0000313" key="10">
    <source>
        <dbReference type="Proteomes" id="UP000287239"/>
    </source>
</evidence>
<reference evidence="9 10" key="1">
    <citation type="submission" date="2017-05" db="EMBL/GenBank/DDBJ databases">
        <title>Vagococcus spp. assemblies.</title>
        <authorList>
            <person name="Gulvik C.A."/>
        </authorList>
    </citation>
    <scope>NUCLEOTIDE SEQUENCE [LARGE SCALE GENOMIC DNA]</scope>
    <source>
        <strain evidence="9 10">NCFB 2777</strain>
    </source>
</reference>
<evidence type="ECO:0000256" key="3">
    <source>
        <dbReference type="ARBA" id="ARBA00022475"/>
    </source>
</evidence>
<dbReference type="OrthoDB" id="21828at2"/>
<dbReference type="EMBL" id="NGJU01000002">
    <property type="protein sequence ID" value="RST97586.1"/>
    <property type="molecule type" value="Genomic_DNA"/>
</dbReference>
<feature type="transmembrane region" description="Helical" evidence="8">
    <location>
        <begin position="60"/>
        <end position="79"/>
    </location>
</feature>
<dbReference type="PANTHER" id="PTHR30561">
    <property type="entry name" value="SMR FAMILY PROTON-DEPENDENT DRUG EFFLUX TRANSPORTER SUGE"/>
    <property type="match status" value="1"/>
</dbReference>
<evidence type="ECO:0000256" key="1">
    <source>
        <dbReference type="ARBA" id="ARBA00004651"/>
    </source>
</evidence>
<feature type="transmembrane region" description="Helical" evidence="8">
    <location>
        <begin position="6"/>
        <end position="22"/>
    </location>
</feature>